<comment type="caution">
    <text evidence="5">The sequence shown here is derived from an EMBL/GenBank/DDBJ whole genome shotgun (WGS) entry which is preliminary data.</text>
</comment>
<dbReference type="EMBL" id="CAJOBP010008933">
    <property type="protein sequence ID" value="CAF4543712.1"/>
    <property type="molecule type" value="Genomic_DNA"/>
</dbReference>
<dbReference type="PANTHER" id="PTHR48010">
    <property type="entry name" value="OS05G0588300 PROTEIN"/>
    <property type="match status" value="1"/>
</dbReference>
<feature type="domain" description="Leucine-rich repeat-containing N-terminal plant-type" evidence="2">
    <location>
        <begin position="22"/>
        <end position="61"/>
    </location>
</feature>
<accession>A0A820YAW1</accession>
<proteinExistence type="predicted"/>
<evidence type="ECO:0000259" key="2">
    <source>
        <dbReference type="Pfam" id="PF08263"/>
    </source>
</evidence>
<evidence type="ECO:0000256" key="1">
    <source>
        <dbReference type="SAM" id="SignalP"/>
    </source>
</evidence>
<evidence type="ECO:0000313" key="3">
    <source>
        <dbReference type="EMBL" id="CAF3585251.1"/>
    </source>
</evidence>
<dbReference type="Pfam" id="PF08263">
    <property type="entry name" value="LRRNT_2"/>
    <property type="match status" value="1"/>
</dbReference>
<dbReference type="InterPro" id="IPR032675">
    <property type="entry name" value="LRR_dom_sf"/>
</dbReference>
<keyword evidence="1" id="KW-0732">Signal</keyword>
<dbReference type="Gene3D" id="3.80.10.10">
    <property type="entry name" value="Ribonuclease Inhibitor"/>
    <property type="match status" value="1"/>
</dbReference>
<protein>
    <recommendedName>
        <fullName evidence="2">Leucine-rich repeat-containing N-terminal plant-type domain-containing protein</fullName>
    </recommendedName>
</protein>
<dbReference type="Proteomes" id="UP000663838">
    <property type="component" value="Unassembled WGS sequence"/>
</dbReference>
<dbReference type="InterPro" id="IPR001611">
    <property type="entry name" value="Leu-rich_rpt"/>
</dbReference>
<dbReference type="InterPro" id="IPR013210">
    <property type="entry name" value="LRR_N_plant-typ"/>
</dbReference>
<dbReference type="PANTHER" id="PTHR48010:SF58">
    <property type="entry name" value="RECEPTOR PROTEIN KINASE-LIKE PROTEIN ZAR1"/>
    <property type="match status" value="1"/>
</dbReference>
<dbReference type="AlphaFoldDB" id="A0A820YAW1"/>
<keyword evidence="6" id="KW-1185">Reference proteome</keyword>
<gene>
    <name evidence="3" type="ORF">KIK155_LOCUS20159</name>
    <name evidence="4" type="ORF">TOA249_LOCUS3728</name>
    <name evidence="5" type="ORF">UJA718_LOCUS28920</name>
</gene>
<dbReference type="EMBL" id="CAJOBS010000134">
    <property type="protein sequence ID" value="CAF4504516.1"/>
    <property type="molecule type" value="Genomic_DNA"/>
</dbReference>
<dbReference type="EMBL" id="CAJNYV010003532">
    <property type="protein sequence ID" value="CAF3585251.1"/>
    <property type="molecule type" value="Genomic_DNA"/>
</dbReference>
<dbReference type="SUPFAM" id="SSF52058">
    <property type="entry name" value="L domain-like"/>
    <property type="match status" value="1"/>
</dbReference>
<dbReference type="Proteomes" id="UP000663865">
    <property type="component" value="Unassembled WGS sequence"/>
</dbReference>
<dbReference type="Pfam" id="PF00560">
    <property type="entry name" value="LRR_1"/>
    <property type="match status" value="1"/>
</dbReference>
<organism evidence="5 6">
    <name type="scientific">Rotaria socialis</name>
    <dbReference type="NCBI Taxonomy" id="392032"/>
    <lineage>
        <taxon>Eukaryota</taxon>
        <taxon>Metazoa</taxon>
        <taxon>Spiralia</taxon>
        <taxon>Gnathifera</taxon>
        <taxon>Rotifera</taxon>
        <taxon>Eurotatoria</taxon>
        <taxon>Bdelloidea</taxon>
        <taxon>Philodinida</taxon>
        <taxon>Philodinidae</taxon>
        <taxon>Rotaria</taxon>
    </lineage>
</organism>
<dbReference type="InterPro" id="IPR050994">
    <property type="entry name" value="At_inactive_RLKs"/>
</dbReference>
<feature type="chain" id="PRO_5035622573" description="Leucine-rich repeat-containing N-terminal plant-type domain-containing protein" evidence="1">
    <location>
        <begin position="18"/>
        <end position="132"/>
    </location>
</feature>
<reference evidence="5" key="1">
    <citation type="submission" date="2021-02" db="EMBL/GenBank/DDBJ databases">
        <authorList>
            <person name="Nowell W R."/>
        </authorList>
    </citation>
    <scope>NUCLEOTIDE SEQUENCE</scope>
</reference>
<evidence type="ECO:0000313" key="5">
    <source>
        <dbReference type="EMBL" id="CAF4543712.1"/>
    </source>
</evidence>
<dbReference type="Proteomes" id="UP000663873">
    <property type="component" value="Unassembled WGS sequence"/>
</dbReference>
<evidence type="ECO:0000313" key="4">
    <source>
        <dbReference type="EMBL" id="CAF4504516.1"/>
    </source>
</evidence>
<name>A0A820YAW1_9BILA</name>
<feature type="signal peptide" evidence="1">
    <location>
        <begin position="1"/>
        <end position="17"/>
    </location>
</feature>
<evidence type="ECO:0000313" key="6">
    <source>
        <dbReference type="Proteomes" id="UP000663873"/>
    </source>
</evidence>
<sequence>MIAIFLLSIFLLTTPIAIETASERDVLIDFYHSTSGADWISQDNWLSSTVPHCQWHGVLCDDQNHVIEIQLYDNELHGPLPTTLCHLTHLKTLYLSFNSINGSLISNIGDCSKLENIWLKANKLQGNGGMLP</sequence>